<keyword evidence="2" id="KW-1185">Reference proteome</keyword>
<organism evidence="1 2">
    <name type="scientific">Stecheria intestinalis</name>
    <dbReference type="NCBI Taxonomy" id="2606630"/>
    <lineage>
        <taxon>Bacteria</taxon>
        <taxon>Bacillati</taxon>
        <taxon>Bacillota</taxon>
        <taxon>Erysipelotrichia</taxon>
        <taxon>Erysipelotrichales</taxon>
        <taxon>Erysipelotrichaceae</taxon>
        <taxon>Stecheria</taxon>
    </lineage>
</organism>
<evidence type="ECO:0008006" key="3">
    <source>
        <dbReference type="Google" id="ProtNLM"/>
    </source>
</evidence>
<evidence type="ECO:0000313" key="2">
    <source>
        <dbReference type="Proteomes" id="UP000461880"/>
    </source>
</evidence>
<accession>A0A7X2TG34</accession>
<dbReference type="Proteomes" id="UP000461880">
    <property type="component" value="Unassembled WGS sequence"/>
</dbReference>
<feature type="non-terminal residue" evidence="1">
    <location>
        <position position="1"/>
    </location>
</feature>
<dbReference type="RefSeq" id="WP_154504639.1">
    <property type="nucleotide sequence ID" value="NZ_VUMN01000015.1"/>
</dbReference>
<dbReference type="EMBL" id="VUMN01000015">
    <property type="protein sequence ID" value="MSS58745.1"/>
    <property type="molecule type" value="Genomic_DNA"/>
</dbReference>
<gene>
    <name evidence="1" type="ORF">FYJ51_07475</name>
</gene>
<comment type="caution">
    <text evidence="1">The sequence shown here is derived from an EMBL/GenBank/DDBJ whole genome shotgun (WGS) entry which is preliminary data.</text>
</comment>
<dbReference type="InterPro" id="IPR001539">
    <property type="entry name" value="Peptidase_U32"/>
</dbReference>
<sequence>KTVLNELDSMNPEHIYFSDPAVFQISSDHLRKKLIYRPMTLAVSKEDVSFWNDTGIAGVSISPLLTRKEVLEIVSSCPHTELTIHGNLLMSVSRRLLLTQWKKFSGYQNRLQNTEGLSIQESKRNEKMPIIETEAGTLIYSDFVQESFLHLNDFADAGAERFFLNPVFPEPEALIDADSAYRKILNGEDAAAIAETYRKNHPELSLSEGYYEQPTIL</sequence>
<proteinExistence type="predicted"/>
<evidence type="ECO:0000313" key="1">
    <source>
        <dbReference type="EMBL" id="MSS58745.1"/>
    </source>
</evidence>
<dbReference type="AlphaFoldDB" id="A0A7X2TG34"/>
<reference evidence="1 2" key="1">
    <citation type="submission" date="2019-08" db="EMBL/GenBank/DDBJ databases">
        <title>In-depth cultivation of the pig gut microbiome towards novel bacterial diversity and tailored functional studies.</title>
        <authorList>
            <person name="Wylensek D."/>
            <person name="Hitch T.C.A."/>
            <person name="Clavel T."/>
        </authorList>
    </citation>
    <scope>NUCLEOTIDE SEQUENCE [LARGE SCALE GENOMIC DNA]</scope>
    <source>
        <strain evidence="1 2">Oil+RF-744-GAM-WT-6</strain>
    </source>
</reference>
<name>A0A7X2TG34_9FIRM</name>
<dbReference type="Pfam" id="PF01136">
    <property type="entry name" value="Peptidase_U32"/>
    <property type="match status" value="1"/>
</dbReference>
<protein>
    <recommendedName>
        <fullName evidence="3">Peptidase U32</fullName>
    </recommendedName>
</protein>